<organism evidence="2 3">
    <name type="scientific">Effusibacillus lacus</name>
    <dbReference type="NCBI Taxonomy" id="1348429"/>
    <lineage>
        <taxon>Bacteria</taxon>
        <taxon>Bacillati</taxon>
        <taxon>Bacillota</taxon>
        <taxon>Bacilli</taxon>
        <taxon>Bacillales</taxon>
        <taxon>Alicyclobacillaceae</taxon>
        <taxon>Effusibacillus</taxon>
    </lineage>
</organism>
<name>A0A292YJN4_9BACL</name>
<sequence length="420" mass="45648">MNISGVGSVPLLPFRTVLRYVAAGLLGWLAAAGMFLYAMPDLARGDYRTPVVLALVHLVVLGWATMLAQGAMYQLIPVAFQVGIRHDRLAVFNHWIYTAGVAGFVVSFASYWVSGLRTFGGIAMFAVLLFAFNIVRSMMRVKSRNPMFWFVISAVLYLALTALLGISQLLMIGMGIGLKFYPAIFTIHIWAGLIGWFTMLIIGFTYKLFPMFTLSHGFSERRQTLILFLLHGAIGATAMGALTNSEWVQAAGLAVFLAGILLFGVDVADIYKHRMRGKLELPMAMAVVAIVWLAGLVLAILTVRWLGSGFGSRLITALGLAFFLGWLSQTIMGYLYKIVPFLIWNERYADKVGRQPVPMLKDMVNEKITGVVAVLYNAGLATALAGIGMGVAAAVYGGFGLLAVAVAVFVSQMVKVIVPI</sequence>
<dbReference type="RefSeq" id="WP_096180667.1">
    <property type="nucleotide sequence ID" value="NZ_BDUF01000011.1"/>
</dbReference>
<feature type="transmembrane region" description="Helical" evidence="1">
    <location>
        <begin position="20"/>
        <end position="39"/>
    </location>
</feature>
<protein>
    <recommendedName>
        <fullName evidence="4">Cbb3-type cytochrome c oxidase subunit I</fullName>
    </recommendedName>
</protein>
<feature type="transmembrane region" description="Helical" evidence="1">
    <location>
        <begin position="368"/>
        <end position="387"/>
    </location>
</feature>
<dbReference type="OrthoDB" id="5245199at2"/>
<feature type="transmembrane region" description="Helical" evidence="1">
    <location>
        <begin position="119"/>
        <end position="135"/>
    </location>
</feature>
<feature type="transmembrane region" description="Helical" evidence="1">
    <location>
        <begin position="94"/>
        <end position="113"/>
    </location>
</feature>
<feature type="transmembrane region" description="Helical" evidence="1">
    <location>
        <begin position="315"/>
        <end position="336"/>
    </location>
</feature>
<evidence type="ECO:0000313" key="3">
    <source>
        <dbReference type="Proteomes" id="UP000217785"/>
    </source>
</evidence>
<keyword evidence="1" id="KW-0472">Membrane</keyword>
<proteinExistence type="predicted"/>
<gene>
    <name evidence="2" type="ORF">EFBL_0587</name>
</gene>
<keyword evidence="1" id="KW-0812">Transmembrane</keyword>
<accession>A0A292YJN4</accession>
<dbReference type="Gene3D" id="1.20.210.10">
    <property type="entry name" value="Cytochrome c oxidase-like, subunit I domain"/>
    <property type="match status" value="1"/>
</dbReference>
<evidence type="ECO:0000313" key="2">
    <source>
        <dbReference type="EMBL" id="GAX88973.1"/>
    </source>
</evidence>
<comment type="caution">
    <text evidence="2">The sequence shown here is derived from an EMBL/GenBank/DDBJ whole genome shotgun (WGS) entry which is preliminary data.</text>
</comment>
<feature type="transmembrane region" description="Helical" evidence="1">
    <location>
        <begin position="393"/>
        <end position="418"/>
    </location>
</feature>
<keyword evidence="3" id="KW-1185">Reference proteome</keyword>
<dbReference type="EMBL" id="BDUF01000011">
    <property type="protein sequence ID" value="GAX88973.1"/>
    <property type="molecule type" value="Genomic_DNA"/>
</dbReference>
<dbReference type="AlphaFoldDB" id="A0A292YJN4"/>
<evidence type="ECO:0000256" key="1">
    <source>
        <dbReference type="SAM" id="Phobius"/>
    </source>
</evidence>
<feature type="transmembrane region" description="Helical" evidence="1">
    <location>
        <begin position="248"/>
        <end position="271"/>
    </location>
</feature>
<feature type="transmembrane region" description="Helical" evidence="1">
    <location>
        <begin position="147"/>
        <end position="174"/>
    </location>
</feature>
<feature type="transmembrane region" description="Helical" evidence="1">
    <location>
        <begin position="283"/>
        <end position="303"/>
    </location>
</feature>
<reference evidence="3" key="1">
    <citation type="submission" date="2017-07" db="EMBL/GenBank/DDBJ databases">
        <title>Draft genome sequence of Effusibacillus lacus strain skLN1.</title>
        <authorList>
            <person name="Watanabe M."/>
            <person name="Kojima H."/>
            <person name="Fukui M."/>
        </authorList>
    </citation>
    <scope>NUCLEOTIDE SEQUENCE [LARGE SCALE GENOMIC DNA]</scope>
    <source>
        <strain evidence="3">skLN1</strain>
    </source>
</reference>
<feature type="transmembrane region" description="Helical" evidence="1">
    <location>
        <begin position="51"/>
        <end position="73"/>
    </location>
</feature>
<dbReference type="InterPro" id="IPR036927">
    <property type="entry name" value="Cyt_c_oxase-like_su1_sf"/>
</dbReference>
<feature type="transmembrane region" description="Helical" evidence="1">
    <location>
        <begin position="225"/>
        <end position="242"/>
    </location>
</feature>
<keyword evidence="1" id="KW-1133">Transmembrane helix</keyword>
<dbReference type="Proteomes" id="UP000217785">
    <property type="component" value="Unassembled WGS sequence"/>
</dbReference>
<evidence type="ECO:0008006" key="4">
    <source>
        <dbReference type="Google" id="ProtNLM"/>
    </source>
</evidence>
<feature type="transmembrane region" description="Helical" evidence="1">
    <location>
        <begin position="180"/>
        <end position="204"/>
    </location>
</feature>
<dbReference type="SUPFAM" id="SSF81442">
    <property type="entry name" value="Cytochrome c oxidase subunit I-like"/>
    <property type="match status" value="1"/>
</dbReference>